<feature type="domain" description="PEP-utilising enzyme C-terminal" evidence="9">
    <location>
        <begin position="249"/>
        <end position="529"/>
    </location>
</feature>
<keyword evidence="7" id="KW-0813">Transport</keyword>
<organism evidence="11 12">
    <name type="scientific">Kaistia geumhonensis</name>
    <dbReference type="NCBI Taxonomy" id="410839"/>
    <lineage>
        <taxon>Bacteria</taxon>
        <taxon>Pseudomonadati</taxon>
        <taxon>Pseudomonadota</taxon>
        <taxon>Alphaproteobacteria</taxon>
        <taxon>Hyphomicrobiales</taxon>
        <taxon>Kaistiaceae</taxon>
        <taxon>Kaistia</taxon>
    </lineage>
</organism>
<keyword evidence="7" id="KW-0762">Sugar transport</keyword>
<gene>
    <name evidence="11" type="ORF">QO015_001128</name>
</gene>
<dbReference type="Gene3D" id="3.20.20.60">
    <property type="entry name" value="Phosphoenolpyruvate-binding domains"/>
    <property type="match status" value="1"/>
</dbReference>
<dbReference type="EMBL" id="JAUSWJ010000001">
    <property type="protein sequence ID" value="MDQ0515515.1"/>
    <property type="molecule type" value="Genomic_DNA"/>
</dbReference>
<evidence type="ECO:0000256" key="7">
    <source>
        <dbReference type="PIRNR" id="PIRNR000732"/>
    </source>
</evidence>
<dbReference type="InterPro" id="IPR000121">
    <property type="entry name" value="PEP_util_C"/>
</dbReference>
<keyword evidence="3 7" id="KW-0808">Transferase</keyword>
<dbReference type="InterPro" id="IPR008279">
    <property type="entry name" value="PEP-util_enz_mobile_dom"/>
</dbReference>
<keyword evidence="5 7" id="KW-0418">Kinase</keyword>
<dbReference type="PRINTS" id="PR01736">
    <property type="entry name" value="PHPHTRNFRASE"/>
</dbReference>
<proteinExistence type="inferred from homology"/>
<dbReference type="InterPro" id="IPR036637">
    <property type="entry name" value="Phosphohistidine_dom_sf"/>
</dbReference>
<evidence type="ECO:0000313" key="12">
    <source>
        <dbReference type="Proteomes" id="UP001223743"/>
    </source>
</evidence>
<dbReference type="InterPro" id="IPR024692">
    <property type="entry name" value="PTS_EI"/>
</dbReference>
<keyword evidence="4 7" id="KW-0479">Metal-binding</keyword>
<comment type="catalytic activity">
    <reaction evidence="7">
        <text>L-histidyl-[protein] + phosphoenolpyruvate = N(pros)-phospho-L-histidyl-[protein] + pyruvate</text>
        <dbReference type="Rhea" id="RHEA:23880"/>
        <dbReference type="Rhea" id="RHEA-COMP:9745"/>
        <dbReference type="Rhea" id="RHEA-COMP:9746"/>
        <dbReference type="ChEBI" id="CHEBI:15361"/>
        <dbReference type="ChEBI" id="CHEBI:29979"/>
        <dbReference type="ChEBI" id="CHEBI:58702"/>
        <dbReference type="ChEBI" id="CHEBI:64837"/>
        <dbReference type="EC" id="2.7.3.9"/>
    </reaction>
</comment>
<dbReference type="PIRSF" id="PIRSF000732">
    <property type="entry name" value="PTS_enzyme_I"/>
    <property type="match status" value="1"/>
</dbReference>
<comment type="cofactor">
    <cofactor evidence="1 7">
        <name>Mg(2+)</name>
        <dbReference type="ChEBI" id="CHEBI:18420"/>
    </cofactor>
</comment>
<evidence type="ECO:0000256" key="2">
    <source>
        <dbReference type="ARBA" id="ARBA00007837"/>
    </source>
</evidence>
<dbReference type="PANTHER" id="PTHR46244:SF6">
    <property type="entry name" value="PHOSPHOENOLPYRUVATE-PROTEIN PHOSPHOTRANSFERASE"/>
    <property type="match status" value="1"/>
</dbReference>
<comment type="subcellular location">
    <subcellularLocation>
        <location evidence="7">Cytoplasm</location>
    </subcellularLocation>
</comment>
<keyword evidence="6 7" id="KW-0460">Magnesium</keyword>
<dbReference type="Gene3D" id="1.10.274.10">
    <property type="entry name" value="PtsI, HPr-binding domain"/>
    <property type="match status" value="1"/>
</dbReference>
<keyword evidence="7" id="KW-0963">Cytoplasm</keyword>
<dbReference type="Pfam" id="PF05524">
    <property type="entry name" value="PEP-utilisers_N"/>
    <property type="match status" value="1"/>
</dbReference>
<feature type="domain" description="PEP-utilising enzyme mobile" evidence="8">
    <location>
        <begin position="147"/>
        <end position="217"/>
    </location>
</feature>
<comment type="function">
    <text evidence="7">General (non sugar-specific) component of the phosphoenolpyruvate-dependent sugar phosphotransferase system (sugar PTS). This major carbohydrate active-transport system catalyzes the phosphorylation of incoming sugar substrates concomitantly with their translocation across the cell membrane. Enzyme I transfers the phosphoryl group from phosphoenolpyruvate (PEP) to the phosphoryl carrier protein (HPr).</text>
</comment>
<dbReference type="Gene3D" id="3.50.30.10">
    <property type="entry name" value="Phosphohistidine domain"/>
    <property type="match status" value="1"/>
</dbReference>
<evidence type="ECO:0000256" key="6">
    <source>
        <dbReference type="ARBA" id="ARBA00022842"/>
    </source>
</evidence>
<dbReference type="Proteomes" id="UP001223743">
    <property type="component" value="Unassembled WGS sequence"/>
</dbReference>
<dbReference type="EC" id="2.7.3.9" evidence="7"/>
<sequence length="536" mass="54705">MPAIELTGRAAAPGLALGALYRLAERAGPRRVAGTPEEEAAALTTAIASASAALIAIMAEAEGEGADILEFQVAMLADDELAAPALAAIGAGIDAASAWRAALDEAIAGYRDGGDAYFAARASDLEDIRDRVLAALDDGEAGEPIVPPGAILVGRDVTPSLFLSVDWKAGGAIALSEGSPSSHVAMLARARGVPMVVGLGSLPTSGAAEAIVDGDGGRLILDPDARAKSAFARGAAGAADRAVVEAEAARLPGRLADGSPVRVLINVAEPEELDAIDPAICDGIGLVRTEFLFHSPGGLPDEETQFRAYRRMLEWAGERPVTIRTVDAGGDKPVPGLTIDGESNPFLGTRGVRLSLLRPEIFRIQLRALARAAPHGNLKVMLPMVTVPGEIEAATRLLDAAVAELAAEGISHMRPPLGIMVEVPAVAVVPDLYADAAFFSIGSNDLTQYATAAARDIAAVAPLCDAGHPAVAALVANVVRAGERLGREVSLCGDMGGDPRHLPALVAAGLRAVSVAPRLVGRVKQALAAIGPDGAA</sequence>
<keyword evidence="12" id="KW-1185">Reference proteome</keyword>
<dbReference type="InterPro" id="IPR036618">
    <property type="entry name" value="PtsI_HPr-bd_sf"/>
</dbReference>
<dbReference type="InterPro" id="IPR050499">
    <property type="entry name" value="PEP-utilizing_PTS_enzyme"/>
</dbReference>
<dbReference type="GO" id="GO:0008965">
    <property type="term" value="F:phosphoenolpyruvate-protein phosphotransferase activity"/>
    <property type="evidence" value="ECO:0007669"/>
    <property type="project" value="UniProtKB-EC"/>
</dbReference>
<feature type="domain" description="Phosphotransferase system enzyme I N-terminal" evidence="10">
    <location>
        <begin position="7"/>
        <end position="121"/>
    </location>
</feature>
<accession>A0ABU0M3I5</accession>
<evidence type="ECO:0000259" key="9">
    <source>
        <dbReference type="Pfam" id="PF02896"/>
    </source>
</evidence>
<dbReference type="RefSeq" id="WP_266280913.1">
    <property type="nucleotide sequence ID" value="NZ_JAPKNF010000001.1"/>
</dbReference>
<dbReference type="PANTHER" id="PTHR46244">
    <property type="entry name" value="PHOSPHOENOLPYRUVATE-PROTEIN PHOSPHOTRANSFERASE"/>
    <property type="match status" value="1"/>
</dbReference>
<evidence type="ECO:0000313" key="11">
    <source>
        <dbReference type="EMBL" id="MDQ0515515.1"/>
    </source>
</evidence>
<evidence type="ECO:0000256" key="1">
    <source>
        <dbReference type="ARBA" id="ARBA00001946"/>
    </source>
</evidence>
<dbReference type="Pfam" id="PF00391">
    <property type="entry name" value="PEP-utilizers"/>
    <property type="match status" value="1"/>
</dbReference>
<dbReference type="InterPro" id="IPR040442">
    <property type="entry name" value="Pyrv_kinase-like_dom_sf"/>
</dbReference>
<keyword evidence="7" id="KW-0598">Phosphotransferase system</keyword>
<name>A0ABU0M3I5_9HYPH</name>
<evidence type="ECO:0000259" key="10">
    <source>
        <dbReference type="Pfam" id="PF05524"/>
    </source>
</evidence>
<evidence type="ECO:0000256" key="5">
    <source>
        <dbReference type="ARBA" id="ARBA00022777"/>
    </source>
</evidence>
<dbReference type="InterPro" id="IPR015813">
    <property type="entry name" value="Pyrv/PenolPyrv_kinase-like_dom"/>
</dbReference>
<comment type="caution">
    <text evidence="11">The sequence shown here is derived from an EMBL/GenBank/DDBJ whole genome shotgun (WGS) entry which is preliminary data.</text>
</comment>
<comment type="similarity">
    <text evidence="2 7">Belongs to the PEP-utilizing enzyme family.</text>
</comment>
<evidence type="ECO:0000256" key="3">
    <source>
        <dbReference type="ARBA" id="ARBA00022679"/>
    </source>
</evidence>
<dbReference type="InterPro" id="IPR008731">
    <property type="entry name" value="PTS_EIN"/>
</dbReference>
<dbReference type="SUPFAM" id="SSF47831">
    <property type="entry name" value="Enzyme I of the PEP:sugar phosphotransferase system HPr-binding (sub)domain"/>
    <property type="match status" value="1"/>
</dbReference>
<evidence type="ECO:0000256" key="4">
    <source>
        <dbReference type="ARBA" id="ARBA00022723"/>
    </source>
</evidence>
<dbReference type="SUPFAM" id="SSF51621">
    <property type="entry name" value="Phosphoenolpyruvate/pyruvate domain"/>
    <property type="match status" value="1"/>
</dbReference>
<dbReference type="SUPFAM" id="SSF52009">
    <property type="entry name" value="Phosphohistidine domain"/>
    <property type="match status" value="1"/>
</dbReference>
<reference evidence="11 12" key="1">
    <citation type="submission" date="2023-07" db="EMBL/GenBank/DDBJ databases">
        <title>Genomic Encyclopedia of Type Strains, Phase IV (KMG-IV): sequencing the most valuable type-strain genomes for metagenomic binning, comparative biology and taxonomic classification.</title>
        <authorList>
            <person name="Goeker M."/>
        </authorList>
    </citation>
    <scope>NUCLEOTIDE SEQUENCE [LARGE SCALE GENOMIC DNA]</scope>
    <source>
        <strain evidence="11 12">B1-1</strain>
    </source>
</reference>
<dbReference type="Pfam" id="PF02896">
    <property type="entry name" value="PEP-utilizers_C"/>
    <property type="match status" value="1"/>
</dbReference>
<protein>
    <recommendedName>
        <fullName evidence="7">Phosphoenolpyruvate-protein phosphotransferase</fullName>
        <ecNumber evidence="7">2.7.3.9</ecNumber>
    </recommendedName>
    <alternativeName>
        <fullName evidence="7">Phosphotransferase system, enzyme I</fullName>
    </alternativeName>
</protein>
<evidence type="ECO:0000259" key="8">
    <source>
        <dbReference type="Pfam" id="PF00391"/>
    </source>
</evidence>